<organism evidence="2 3">
    <name type="scientific">Spiroplasma poulsonii</name>
    <dbReference type="NCBI Taxonomy" id="2138"/>
    <lineage>
        <taxon>Bacteria</taxon>
        <taxon>Bacillati</taxon>
        <taxon>Mycoplasmatota</taxon>
        <taxon>Mollicutes</taxon>
        <taxon>Entomoplasmatales</taxon>
        <taxon>Spiroplasmataceae</taxon>
        <taxon>Spiroplasma</taxon>
    </lineage>
</organism>
<dbReference type="STRING" id="2138.SMSRO_v1c02190"/>
<dbReference type="EMBL" id="JTLV02000001">
    <property type="protein sequence ID" value="PQM30467.1"/>
    <property type="molecule type" value="Genomic_DNA"/>
</dbReference>
<feature type="compositionally biased region" description="Basic and acidic residues" evidence="1">
    <location>
        <begin position="1"/>
        <end position="28"/>
    </location>
</feature>
<keyword evidence="3" id="KW-1185">Reference proteome</keyword>
<reference evidence="2 3" key="1">
    <citation type="journal article" date="2015" name="MBio">
        <title>Genome sequence of the Drosophila melanogaster male-killing Spiroplasma strain MSRO endosymbiont.</title>
        <authorList>
            <person name="Paredes J.C."/>
            <person name="Herren J.K."/>
            <person name="Schupfer F."/>
            <person name="Marin R."/>
            <person name="Claverol S."/>
            <person name="Kuo C.H."/>
            <person name="Lemaitre B."/>
            <person name="Beven L."/>
        </authorList>
    </citation>
    <scope>NUCLEOTIDE SEQUENCE [LARGE SCALE GENOMIC DNA]</scope>
    <source>
        <strain evidence="2 3">MSRO</strain>
    </source>
</reference>
<gene>
    <name evidence="2" type="ORF">SMSRO_SF002290</name>
</gene>
<comment type="caution">
    <text evidence="2">The sequence shown here is derived from an EMBL/GenBank/DDBJ whole genome shotgun (WGS) entry which is preliminary data.</text>
</comment>
<accession>A0A2P6FAI4</accession>
<feature type="compositionally biased region" description="Basic and acidic residues" evidence="1">
    <location>
        <begin position="324"/>
        <end position="343"/>
    </location>
</feature>
<protein>
    <submittedName>
        <fullName evidence="2">Uncharacterized protein</fullName>
    </submittedName>
</protein>
<sequence>MMSENKNQKIESYYNHDDAYPHLKREQKAQQQQEEIPETTSVEHQVEKKPPLNPIGEVISPLYGKKLDGANEFKHTISSYEDNLHDELENAASNSINEIIEQKIVEKKAELAKIYVVEEKISDAEKANVEQYFKKYDPLTDSNKIKSTLKNRNKLSEQAAQTVSFLFKQRKNGENIFGERTNELTLELEQIKEKISNPKPRHQVDEYEQTALFEGIEEQKLINEQIRQAIAKANQIDDNFSEDMPLDQRRRLIQQNSTKAGAVRFKTSLNLQESNVNNQFLRRSKPIAQYHKNLHDLRKEDSDSETKHVNDYYTKRNPYLSRMLEMEERTTREAEEKRKERIKTQINESKNFDKDENK</sequence>
<evidence type="ECO:0000313" key="3">
    <source>
        <dbReference type="Proteomes" id="UP000031565"/>
    </source>
</evidence>
<dbReference type="Proteomes" id="UP000031565">
    <property type="component" value="Unassembled WGS sequence"/>
</dbReference>
<evidence type="ECO:0000313" key="2">
    <source>
        <dbReference type="EMBL" id="PQM30467.1"/>
    </source>
</evidence>
<evidence type="ECO:0000256" key="1">
    <source>
        <dbReference type="SAM" id="MobiDB-lite"/>
    </source>
</evidence>
<feature type="region of interest" description="Disordered" evidence="1">
    <location>
        <begin position="323"/>
        <end position="358"/>
    </location>
</feature>
<dbReference type="AlphaFoldDB" id="A0A2P6FAI4"/>
<proteinExistence type="predicted"/>
<feature type="region of interest" description="Disordered" evidence="1">
    <location>
        <begin position="1"/>
        <end position="55"/>
    </location>
</feature>
<name>A0A2P6FAI4_9MOLU</name>